<dbReference type="InterPro" id="IPR056130">
    <property type="entry name" value="DUF7713"/>
</dbReference>
<dbReference type="Pfam" id="PF24735">
    <property type="entry name" value="DUF7686"/>
    <property type="match status" value="1"/>
</dbReference>
<feature type="domain" description="DUF7685" evidence="1">
    <location>
        <begin position="4"/>
        <end position="41"/>
    </location>
</feature>
<feature type="domain" description="DUF7713" evidence="3">
    <location>
        <begin position="116"/>
        <end position="184"/>
    </location>
</feature>
<sequence length="199" mass="22733">MALCQRCGNDNSYIHLTSEAKTESLCLRCYNGLMTAEFGVEADSYPEGMTIRDGKGTAHYFEIRKRLDPLHIFMEAVEMKQGGYDFKVMGDLYTDQGELLLQLIAKAEKGMAESYVAEGTFPNGQRYHSIRSGRLAGRVESDLSDERMPLLAVDGKSFTWDEFGKMLMSYEGFQVKLQLVDPYDEIEWEDCEQKKEQEQ</sequence>
<dbReference type="InterPro" id="IPR056102">
    <property type="entry name" value="DUF7685"/>
</dbReference>
<dbReference type="RefSeq" id="WP_144840825.1">
    <property type="nucleotide sequence ID" value="NZ_JBHTKI010000014.1"/>
</dbReference>
<dbReference type="Proteomes" id="UP001597109">
    <property type="component" value="Unassembled WGS sequence"/>
</dbReference>
<evidence type="ECO:0000313" key="5">
    <source>
        <dbReference type="Proteomes" id="UP001597109"/>
    </source>
</evidence>
<name>A0ABW3LB98_9BACL</name>
<proteinExistence type="predicted"/>
<dbReference type="EMBL" id="JBHTKI010000014">
    <property type="protein sequence ID" value="MFD1031899.1"/>
    <property type="molecule type" value="Genomic_DNA"/>
</dbReference>
<accession>A0ABW3LB98</accession>
<evidence type="ECO:0000259" key="2">
    <source>
        <dbReference type="Pfam" id="PF24735"/>
    </source>
</evidence>
<organism evidence="4 5">
    <name type="scientific">Metaplanococcus flavidus</name>
    <dbReference type="NCBI Taxonomy" id="569883"/>
    <lineage>
        <taxon>Bacteria</taxon>
        <taxon>Bacillati</taxon>
        <taxon>Bacillota</taxon>
        <taxon>Bacilli</taxon>
        <taxon>Bacillales</taxon>
        <taxon>Caryophanaceae</taxon>
        <taxon>Metaplanococcus</taxon>
    </lineage>
</organism>
<keyword evidence="5" id="KW-1185">Reference proteome</keyword>
<evidence type="ECO:0000259" key="3">
    <source>
        <dbReference type="Pfam" id="PF24828"/>
    </source>
</evidence>
<evidence type="ECO:0000259" key="1">
    <source>
        <dbReference type="Pfam" id="PF24734"/>
    </source>
</evidence>
<dbReference type="InterPro" id="IPR056103">
    <property type="entry name" value="DUF7686"/>
</dbReference>
<comment type="caution">
    <text evidence="4">The sequence shown here is derived from an EMBL/GenBank/DDBJ whole genome shotgun (WGS) entry which is preliminary data.</text>
</comment>
<evidence type="ECO:0000313" key="4">
    <source>
        <dbReference type="EMBL" id="MFD1031899.1"/>
    </source>
</evidence>
<protein>
    <recommendedName>
        <fullName evidence="6">DUF4178 domain-containing protein</fullName>
    </recommendedName>
</protein>
<dbReference type="Pfam" id="PF24734">
    <property type="entry name" value="DUF7685"/>
    <property type="match status" value="1"/>
</dbReference>
<dbReference type="Pfam" id="PF24828">
    <property type="entry name" value="DUF7713"/>
    <property type="match status" value="1"/>
</dbReference>
<gene>
    <name evidence="4" type="ORF">ACFQ1X_10700</name>
</gene>
<reference evidence="5" key="1">
    <citation type="journal article" date="2019" name="Int. J. Syst. Evol. Microbiol.">
        <title>The Global Catalogue of Microorganisms (GCM) 10K type strain sequencing project: providing services to taxonomists for standard genome sequencing and annotation.</title>
        <authorList>
            <consortium name="The Broad Institute Genomics Platform"/>
            <consortium name="The Broad Institute Genome Sequencing Center for Infectious Disease"/>
            <person name="Wu L."/>
            <person name="Ma J."/>
        </authorList>
    </citation>
    <scope>NUCLEOTIDE SEQUENCE [LARGE SCALE GENOMIC DNA]</scope>
    <source>
        <strain evidence="5">CCUG 56756</strain>
    </source>
</reference>
<feature type="domain" description="DUF7686" evidence="2">
    <location>
        <begin position="44"/>
        <end position="112"/>
    </location>
</feature>
<evidence type="ECO:0008006" key="6">
    <source>
        <dbReference type="Google" id="ProtNLM"/>
    </source>
</evidence>